<evidence type="ECO:0000313" key="9">
    <source>
        <dbReference type="Proteomes" id="UP000269041"/>
    </source>
</evidence>
<accession>A0A427U0U7</accession>
<dbReference type="GO" id="GO:0009055">
    <property type="term" value="F:electron transfer activity"/>
    <property type="evidence" value="ECO:0007669"/>
    <property type="project" value="InterPro"/>
</dbReference>
<dbReference type="OrthoDB" id="196472at2"/>
<dbReference type="GO" id="GO:0020037">
    <property type="term" value="F:heme binding"/>
    <property type="evidence" value="ECO:0007669"/>
    <property type="project" value="TreeGrafter"/>
</dbReference>
<evidence type="ECO:0000256" key="2">
    <source>
        <dbReference type="ARBA" id="ARBA00022475"/>
    </source>
</evidence>
<dbReference type="AlphaFoldDB" id="A0A427U0U7"/>
<evidence type="ECO:0000259" key="7">
    <source>
        <dbReference type="Pfam" id="PF01292"/>
    </source>
</evidence>
<organism evidence="8 9">
    <name type="scientific">Vibrio pectenicida</name>
    <dbReference type="NCBI Taxonomy" id="62763"/>
    <lineage>
        <taxon>Bacteria</taxon>
        <taxon>Pseudomonadati</taxon>
        <taxon>Pseudomonadota</taxon>
        <taxon>Gammaproteobacteria</taxon>
        <taxon>Vibrionales</taxon>
        <taxon>Vibrionaceae</taxon>
        <taxon>Vibrio</taxon>
    </lineage>
</organism>
<keyword evidence="2" id="KW-1003">Cell membrane</keyword>
<evidence type="ECO:0000256" key="4">
    <source>
        <dbReference type="ARBA" id="ARBA00022989"/>
    </source>
</evidence>
<dbReference type="GO" id="GO:0022904">
    <property type="term" value="P:respiratory electron transport chain"/>
    <property type="evidence" value="ECO:0007669"/>
    <property type="project" value="InterPro"/>
</dbReference>
<evidence type="ECO:0000313" key="8">
    <source>
        <dbReference type="EMBL" id="RSD30278.1"/>
    </source>
</evidence>
<feature type="transmembrane region" description="Helical" evidence="6">
    <location>
        <begin position="12"/>
        <end position="28"/>
    </location>
</feature>
<evidence type="ECO:0000256" key="5">
    <source>
        <dbReference type="ARBA" id="ARBA00023136"/>
    </source>
</evidence>
<comment type="subcellular location">
    <subcellularLocation>
        <location evidence="1">Cell membrane</location>
        <topology evidence="1">Multi-pass membrane protein</topology>
    </subcellularLocation>
</comment>
<feature type="transmembrane region" description="Helical" evidence="6">
    <location>
        <begin position="133"/>
        <end position="156"/>
    </location>
</feature>
<reference evidence="8 9" key="1">
    <citation type="submission" date="2018-12" db="EMBL/GenBank/DDBJ databases">
        <title>Genomic taxonomy of the Vibrionaceae family.</title>
        <authorList>
            <person name="Gomez-Gil B."/>
            <person name="Enciso-Ibarra K."/>
        </authorList>
    </citation>
    <scope>NUCLEOTIDE SEQUENCE [LARGE SCALE GENOMIC DNA]</scope>
    <source>
        <strain evidence="8 9">CAIM 594</strain>
    </source>
</reference>
<dbReference type="Proteomes" id="UP000269041">
    <property type="component" value="Unassembled WGS sequence"/>
</dbReference>
<dbReference type="InterPro" id="IPR016174">
    <property type="entry name" value="Di-haem_cyt_TM"/>
</dbReference>
<keyword evidence="4 6" id="KW-1133">Transmembrane helix</keyword>
<feature type="transmembrane region" description="Helical" evidence="6">
    <location>
        <begin position="187"/>
        <end position="206"/>
    </location>
</feature>
<keyword evidence="5 6" id="KW-0472">Membrane</keyword>
<dbReference type="PANTHER" id="PTHR30485">
    <property type="entry name" value="NI/FE-HYDROGENASE 1 B-TYPE CYTOCHROME SUBUNIT"/>
    <property type="match status" value="1"/>
</dbReference>
<keyword evidence="9" id="KW-1185">Reference proteome</keyword>
<proteinExistence type="predicted"/>
<sequence length="208" mass="23203">MKVWDLATRLYHWLQAVLFIVLIVTGFSGNGPHVTIGLVMFTLVLWRLIWGYVGSETNRFGQFLCSPKVVVRYMLGKERVILGHNPAGGWMVFVIITALLLQCVSGLAVAGMLDNLPLANAWLTDDVFKILESVHFTLANFLPVLVAIHIVAILVYKFCSKPLTWAMVTGIQKGLSQYQRLQFASQLRAFLVLVLATSVTMTIIAFSF</sequence>
<name>A0A427U0U7_9VIBR</name>
<keyword evidence="3 6" id="KW-0812">Transmembrane</keyword>
<feature type="domain" description="Cytochrome b561 bacterial/Ni-hydrogenase" evidence="7">
    <location>
        <begin position="3"/>
        <end position="170"/>
    </location>
</feature>
<dbReference type="PANTHER" id="PTHR30485:SF2">
    <property type="entry name" value="BLL0597 PROTEIN"/>
    <property type="match status" value="1"/>
</dbReference>
<dbReference type="SUPFAM" id="SSF81342">
    <property type="entry name" value="Transmembrane di-heme cytochromes"/>
    <property type="match status" value="1"/>
</dbReference>
<protein>
    <submittedName>
        <fullName evidence="8">Hydrogenase</fullName>
    </submittedName>
</protein>
<gene>
    <name evidence="8" type="ORF">EJA03_14755</name>
</gene>
<comment type="caution">
    <text evidence="8">The sequence shown here is derived from an EMBL/GenBank/DDBJ whole genome shotgun (WGS) entry which is preliminary data.</text>
</comment>
<dbReference type="RefSeq" id="WP_125322502.1">
    <property type="nucleotide sequence ID" value="NZ_AP024890.1"/>
</dbReference>
<evidence type="ECO:0000256" key="3">
    <source>
        <dbReference type="ARBA" id="ARBA00022692"/>
    </source>
</evidence>
<evidence type="ECO:0000256" key="6">
    <source>
        <dbReference type="SAM" id="Phobius"/>
    </source>
</evidence>
<feature type="transmembrane region" description="Helical" evidence="6">
    <location>
        <begin position="87"/>
        <end position="113"/>
    </location>
</feature>
<evidence type="ECO:0000256" key="1">
    <source>
        <dbReference type="ARBA" id="ARBA00004651"/>
    </source>
</evidence>
<dbReference type="InterPro" id="IPR011577">
    <property type="entry name" value="Cyt_b561_bac/Ni-Hgenase"/>
</dbReference>
<dbReference type="Pfam" id="PF01292">
    <property type="entry name" value="Ni_hydr_CYTB"/>
    <property type="match status" value="1"/>
</dbReference>
<dbReference type="InterPro" id="IPR051542">
    <property type="entry name" value="Hydrogenase_cytochrome"/>
</dbReference>
<feature type="transmembrane region" description="Helical" evidence="6">
    <location>
        <begin position="34"/>
        <end position="53"/>
    </location>
</feature>
<dbReference type="GO" id="GO:0005886">
    <property type="term" value="C:plasma membrane"/>
    <property type="evidence" value="ECO:0007669"/>
    <property type="project" value="UniProtKB-SubCell"/>
</dbReference>
<dbReference type="Gene3D" id="1.20.950.20">
    <property type="entry name" value="Transmembrane di-heme cytochromes, Chain C"/>
    <property type="match status" value="1"/>
</dbReference>
<dbReference type="EMBL" id="RSFA01000074">
    <property type="protein sequence ID" value="RSD30278.1"/>
    <property type="molecule type" value="Genomic_DNA"/>
</dbReference>